<organism evidence="1 2">
    <name type="scientific">Pterulicium gracile</name>
    <dbReference type="NCBI Taxonomy" id="1884261"/>
    <lineage>
        <taxon>Eukaryota</taxon>
        <taxon>Fungi</taxon>
        <taxon>Dikarya</taxon>
        <taxon>Basidiomycota</taxon>
        <taxon>Agaricomycotina</taxon>
        <taxon>Agaricomycetes</taxon>
        <taxon>Agaricomycetidae</taxon>
        <taxon>Agaricales</taxon>
        <taxon>Pleurotineae</taxon>
        <taxon>Pterulaceae</taxon>
        <taxon>Pterulicium</taxon>
    </lineage>
</organism>
<dbReference type="InterPro" id="IPR032675">
    <property type="entry name" value="LRR_dom_sf"/>
</dbReference>
<keyword evidence="2" id="KW-1185">Reference proteome</keyword>
<dbReference type="Proteomes" id="UP000305067">
    <property type="component" value="Unassembled WGS sequence"/>
</dbReference>
<dbReference type="Gene3D" id="3.80.10.10">
    <property type="entry name" value="Ribonuclease Inhibitor"/>
    <property type="match status" value="1"/>
</dbReference>
<dbReference type="AlphaFoldDB" id="A0A5C3QUI1"/>
<name>A0A5C3QUI1_9AGAR</name>
<evidence type="ECO:0000313" key="1">
    <source>
        <dbReference type="EMBL" id="TFL05048.1"/>
    </source>
</evidence>
<dbReference type="EMBL" id="ML178817">
    <property type="protein sequence ID" value="TFL05048.1"/>
    <property type="molecule type" value="Genomic_DNA"/>
</dbReference>
<proteinExistence type="predicted"/>
<accession>A0A5C3QUI1</accession>
<sequence>MPHFPWSQLRRLHLNKYQGSSSALLYFLKACPDITHFSLASSEALPSSDEFFELPIISLKALIQLEIDHEIQDEDDEDDEDDVLPLVWIFDFISVPKLERLSIRSCGELQDTELDWDLAPMFANPDCKVKFLDSSGFESESASILERMVVTDITPVPLFPRVKRLQLTGPRIDPALLANVIQFREEQISQGKEAIALLGRVEISYAVDEKMRRYYAAALSTILGSFGMETRCKLVFDPSEFEPNHLPSTVDMDG</sequence>
<evidence type="ECO:0008006" key="3">
    <source>
        <dbReference type="Google" id="ProtNLM"/>
    </source>
</evidence>
<evidence type="ECO:0000313" key="2">
    <source>
        <dbReference type="Proteomes" id="UP000305067"/>
    </source>
</evidence>
<reference evidence="1 2" key="1">
    <citation type="journal article" date="2019" name="Nat. Ecol. Evol.">
        <title>Megaphylogeny resolves global patterns of mushroom evolution.</title>
        <authorList>
            <person name="Varga T."/>
            <person name="Krizsan K."/>
            <person name="Foldi C."/>
            <person name="Dima B."/>
            <person name="Sanchez-Garcia M."/>
            <person name="Sanchez-Ramirez S."/>
            <person name="Szollosi G.J."/>
            <person name="Szarkandi J.G."/>
            <person name="Papp V."/>
            <person name="Albert L."/>
            <person name="Andreopoulos W."/>
            <person name="Angelini C."/>
            <person name="Antonin V."/>
            <person name="Barry K.W."/>
            <person name="Bougher N.L."/>
            <person name="Buchanan P."/>
            <person name="Buyck B."/>
            <person name="Bense V."/>
            <person name="Catcheside P."/>
            <person name="Chovatia M."/>
            <person name="Cooper J."/>
            <person name="Damon W."/>
            <person name="Desjardin D."/>
            <person name="Finy P."/>
            <person name="Geml J."/>
            <person name="Haridas S."/>
            <person name="Hughes K."/>
            <person name="Justo A."/>
            <person name="Karasinski D."/>
            <person name="Kautmanova I."/>
            <person name="Kiss B."/>
            <person name="Kocsube S."/>
            <person name="Kotiranta H."/>
            <person name="LaButti K.M."/>
            <person name="Lechner B.E."/>
            <person name="Liimatainen K."/>
            <person name="Lipzen A."/>
            <person name="Lukacs Z."/>
            <person name="Mihaltcheva S."/>
            <person name="Morgado L.N."/>
            <person name="Niskanen T."/>
            <person name="Noordeloos M.E."/>
            <person name="Ohm R.A."/>
            <person name="Ortiz-Santana B."/>
            <person name="Ovrebo C."/>
            <person name="Racz N."/>
            <person name="Riley R."/>
            <person name="Savchenko A."/>
            <person name="Shiryaev A."/>
            <person name="Soop K."/>
            <person name="Spirin V."/>
            <person name="Szebenyi C."/>
            <person name="Tomsovsky M."/>
            <person name="Tulloss R.E."/>
            <person name="Uehling J."/>
            <person name="Grigoriev I.V."/>
            <person name="Vagvolgyi C."/>
            <person name="Papp T."/>
            <person name="Martin F.M."/>
            <person name="Miettinen O."/>
            <person name="Hibbett D.S."/>
            <person name="Nagy L.G."/>
        </authorList>
    </citation>
    <scope>NUCLEOTIDE SEQUENCE [LARGE SCALE GENOMIC DNA]</scope>
    <source>
        <strain evidence="1 2">CBS 309.79</strain>
    </source>
</reference>
<gene>
    <name evidence="1" type="ORF">BDV98DRAFT_589767</name>
</gene>
<protein>
    <recommendedName>
        <fullName evidence="3">F-box domain-containing protein</fullName>
    </recommendedName>
</protein>